<accession>B4GK48</accession>
<dbReference type="HOGENOM" id="CLU_1572272_0_0_1"/>
<organism evidence="3">
    <name type="scientific">Drosophila persimilis</name>
    <name type="common">Fruit fly</name>
    <dbReference type="NCBI Taxonomy" id="7234"/>
    <lineage>
        <taxon>Eukaryota</taxon>
        <taxon>Metazoa</taxon>
        <taxon>Ecdysozoa</taxon>
        <taxon>Arthropoda</taxon>
        <taxon>Hexapoda</taxon>
        <taxon>Insecta</taxon>
        <taxon>Pterygota</taxon>
        <taxon>Neoptera</taxon>
        <taxon>Endopterygota</taxon>
        <taxon>Diptera</taxon>
        <taxon>Brachycera</taxon>
        <taxon>Muscomorpha</taxon>
        <taxon>Ephydroidea</taxon>
        <taxon>Drosophilidae</taxon>
        <taxon>Drosophila</taxon>
        <taxon>Sophophora</taxon>
    </lineage>
</organism>
<gene>
    <name evidence="2" type="primary">Dper\GL26010</name>
    <name evidence="2" type="ORF">Dper_GL26010</name>
</gene>
<name>B4GK48_DROPE</name>
<dbReference type="EMBL" id="CH479184">
    <property type="protein sequence ID" value="EDW37014.1"/>
    <property type="molecule type" value="Genomic_DNA"/>
</dbReference>
<reference evidence="2 3" key="1">
    <citation type="journal article" date="2007" name="Nature">
        <title>Evolution of genes and genomes on the Drosophila phylogeny.</title>
        <authorList>
            <consortium name="Drosophila 12 Genomes Consortium"/>
            <person name="Clark A.G."/>
            <person name="Eisen M.B."/>
            <person name="Smith D.R."/>
            <person name="Bergman C.M."/>
            <person name="Oliver B."/>
            <person name="Markow T.A."/>
            <person name="Kaufman T.C."/>
            <person name="Kellis M."/>
            <person name="Gelbart W."/>
            <person name="Iyer V.N."/>
            <person name="Pollard D.A."/>
            <person name="Sackton T.B."/>
            <person name="Larracuente A.M."/>
            <person name="Singh N.D."/>
            <person name="Abad J.P."/>
            <person name="Abt D.N."/>
            <person name="Adryan B."/>
            <person name="Aguade M."/>
            <person name="Akashi H."/>
            <person name="Anderson W.W."/>
            <person name="Aquadro C.F."/>
            <person name="Ardell D.H."/>
            <person name="Arguello R."/>
            <person name="Artieri C.G."/>
            <person name="Barbash D.A."/>
            <person name="Barker D."/>
            <person name="Barsanti P."/>
            <person name="Batterham P."/>
            <person name="Batzoglou S."/>
            <person name="Begun D."/>
            <person name="Bhutkar A."/>
            <person name="Blanco E."/>
            <person name="Bosak S.A."/>
            <person name="Bradley R.K."/>
            <person name="Brand A.D."/>
            <person name="Brent M.R."/>
            <person name="Brooks A.N."/>
            <person name="Brown R.H."/>
            <person name="Butlin R.K."/>
            <person name="Caggese C."/>
            <person name="Calvi B.R."/>
            <person name="Bernardo de Carvalho A."/>
            <person name="Caspi A."/>
            <person name="Castrezana S."/>
            <person name="Celniker S.E."/>
            <person name="Chang J.L."/>
            <person name="Chapple C."/>
            <person name="Chatterji S."/>
            <person name="Chinwalla A."/>
            <person name="Civetta A."/>
            <person name="Clifton S.W."/>
            <person name="Comeron J.M."/>
            <person name="Costello J.C."/>
            <person name="Coyne J.A."/>
            <person name="Daub J."/>
            <person name="David R.G."/>
            <person name="Delcher A.L."/>
            <person name="Delehaunty K."/>
            <person name="Do C.B."/>
            <person name="Ebling H."/>
            <person name="Edwards K."/>
            <person name="Eickbush T."/>
            <person name="Evans J.D."/>
            <person name="Filipski A."/>
            <person name="Findeiss S."/>
            <person name="Freyhult E."/>
            <person name="Fulton L."/>
            <person name="Fulton R."/>
            <person name="Garcia A.C."/>
            <person name="Gardiner A."/>
            <person name="Garfield D.A."/>
            <person name="Garvin B.E."/>
            <person name="Gibson G."/>
            <person name="Gilbert D."/>
            <person name="Gnerre S."/>
            <person name="Godfrey J."/>
            <person name="Good R."/>
            <person name="Gotea V."/>
            <person name="Gravely B."/>
            <person name="Greenberg A.J."/>
            <person name="Griffiths-Jones S."/>
            <person name="Gross S."/>
            <person name="Guigo R."/>
            <person name="Gustafson E.A."/>
            <person name="Haerty W."/>
            <person name="Hahn M.W."/>
            <person name="Halligan D.L."/>
            <person name="Halpern A.L."/>
            <person name="Halter G.M."/>
            <person name="Han M.V."/>
            <person name="Heger A."/>
            <person name="Hillier L."/>
            <person name="Hinrichs A.S."/>
            <person name="Holmes I."/>
            <person name="Hoskins R.A."/>
            <person name="Hubisz M.J."/>
            <person name="Hultmark D."/>
            <person name="Huntley M.A."/>
            <person name="Jaffe D.B."/>
            <person name="Jagadeeshan S."/>
            <person name="Jeck W.R."/>
            <person name="Johnson J."/>
            <person name="Jones C.D."/>
            <person name="Jordan W.C."/>
            <person name="Karpen G.H."/>
            <person name="Kataoka E."/>
            <person name="Keightley P.D."/>
            <person name="Kheradpour P."/>
            <person name="Kirkness E.F."/>
            <person name="Koerich L.B."/>
            <person name="Kristiansen K."/>
            <person name="Kudrna D."/>
            <person name="Kulathinal R.J."/>
            <person name="Kumar S."/>
            <person name="Kwok R."/>
            <person name="Lander E."/>
            <person name="Langley C.H."/>
            <person name="Lapoint R."/>
            <person name="Lazzaro B.P."/>
            <person name="Lee S.J."/>
            <person name="Levesque L."/>
            <person name="Li R."/>
            <person name="Lin C.F."/>
            <person name="Lin M.F."/>
            <person name="Lindblad-Toh K."/>
            <person name="Llopart A."/>
            <person name="Long M."/>
            <person name="Low L."/>
            <person name="Lozovsky E."/>
            <person name="Lu J."/>
            <person name="Luo M."/>
            <person name="Machado C.A."/>
            <person name="Makalowski W."/>
            <person name="Marzo M."/>
            <person name="Matsuda M."/>
            <person name="Matzkin L."/>
            <person name="McAllister B."/>
            <person name="McBride C.S."/>
            <person name="McKernan B."/>
            <person name="McKernan K."/>
            <person name="Mendez-Lago M."/>
            <person name="Minx P."/>
            <person name="Mollenhauer M.U."/>
            <person name="Montooth K."/>
            <person name="Mount S.M."/>
            <person name="Mu X."/>
            <person name="Myers E."/>
            <person name="Negre B."/>
            <person name="Newfeld S."/>
            <person name="Nielsen R."/>
            <person name="Noor M.A."/>
            <person name="O'Grady P."/>
            <person name="Pachter L."/>
            <person name="Papaceit M."/>
            <person name="Parisi M.J."/>
            <person name="Parisi M."/>
            <person name="Parts L."/>
            <person name="Pedersen J.S."/>
            <person name="Pesole G."/>
            <person name="Phillippy A.M."/>
            <person name="Ponting C.P."/>
            <person name="Pop M."/>
            <person name="Porcelli D."/>
            <person name="Powell J.R."/>
            <person name="Prohaska S."/>
            <person name="Pruitt K."/>
            <person name="Puig M."/>
            <person name="Quesneville H."/>
            <person name="Ram K.R."/>
            <person name="Rand D."/>
            <person name="Rasmussen M.D."/>
            <person name="Reed L.K."/>
            <person name="Reenan R."/>
            <person name="Reily A."/>
            <person name="Remington K.A."/>
            <person name="Rieger T.T."/>
            <person name="Ritchie M.G."/>
            <person name="Robin C."/>
            <person name="Rogers Y.H."/>
            <person name="Rohde C."/>
            <person name="Rozas J."/>
            <person name="Rubenfield M.J."/>
            <person name="Ruiz A."/>
            <person name="Russo S."/>
            <person name="Salzberg S.L."/>
            <person name="Sanchez-Gracia A."/>
            <person name="Saranga D.J."/>
            <person name="Sato H."/>
            <person name="Schaeffer S.W."/>
            <person name="Schatz M.C."/>
            <person name="Schlenke T."/>
            <person name="Schwartz R."/>
            <person name="Segarra C."/>
            <person name="Singh R.S."/>
            <person name="Sirot L."/>
            <person name="Sirota M."/>
            <person name="Sisneros N.B."/>
            <person name="Smith C.D."/>
            <person name="Smith T.F."/>
            <person name="Spieth J."/>
            <person name="Stage D.E."/>
            <person name="Stark A."/>
            <person name="Stephan W."/>
            <person name="Strausberg R.L."/>
            <person name="Strempel S."/>
            <person name="Sturgill D."/>
            <person name="Sutton G."/>
            <person name="Sutton G.G."/>
            <person name="Tao W."/>
            <person name="Teichmann S."/>
            <person name="Tobari Y.N."/>
            <person name="Tomimura Y."/>
            <person name="Tsolas J.M."/>
            <person name="Valente V.L."/>
            <person name="Venter E."/>
            <person name="Venter J.C."/>
            <person name="Vicario S."/>
            <person name="Vieira F.G."/>
            <person name="Vilella A.J."/>
            <person name="Villasante A."/>
            <person name="Walenz B."/>
            <person name="Wang J."/>
            <person name="Wasserman M."/>
            <person name="Watts T."/>
            <person name="Wilson D."/>
            <person name="Wilson R.K."/>
            <person name="Wing R.A."/>
            <person name="Wolfner M.F."/>
            <person name="Wong A."/>
            <person name="Wong G.K."/>
            <person name="Wu C.I."/>
            <person name="Wu G."/>
            <person name="Yamamoto D."/>
            <person name="Yang H.P."/>
            <person name="Yang S.P."/>
            <person name="Yorke J.A."/>
            <person name="Yoshida K."/>
            <person name="Zdobnov E."/>
            <person name="Zhang P."/>
            <person name="Zhang Y."/>
            <person name="Zimin A.V."/>
            <person name="Baldwin J."/>
            <person name="Abdouelleil A."/>
            <person name="Abdulkadir J."/>
            <person name="Abebe A."/>
            <person name="Abera B."/>
            <person name="Abreu J."/>
            <person name="Acer S.C."/>
            <person name="Aftuck L."/>
            <person name="Alexander A."/>
            <person name="An P."/>
            <person name="Anderson E."/>
            <person name="Anderson S."/>
            <person name="Arachi H."/>
            <person name="Azer M."/>
            <person name="Bachantsang P."/>
            <person name="Barry A."/>
            <person name="Bayul T."/>
            <person name="Berlin A."/>
            <person name="Bessette D."/>
            <person name="Bloom T."/>
            <person name="Blye J."/>
            <person name="Boguslavskiy L."/>
            <person name="Bonnet C."/>
            <person name="Boukhgalter B."/>
            <person name="Bourzgui I."/>
            <person name="Brown A."/>
            <person name="Cahill P."/>
            <person name="Channer S."/>
            <person name="Cheshatsang Y."/>
            <person name="Chuda L."/>
            <person name="Citroen M."/>
            <person name="Collymore A."/>
            <person name="Cooke P."/>
            <person name="Costello M."/>
            <person name="D'Aco K."/>
            <person name="Daza R."/>
            <person name="De Haan G."/>
            <person name="DeGray S."/>
            <person name="DeMaso C."/>
            <person name="Dhargay N."/>
            <person name="Dooley K."/>
            <person name="Dooley E."/>
            <person name="Doricent M."/>
            <person name="Dorje P."/>
            <person name="Dorjee K."/>
            <person name="Dupes A."/>
            <person name="Elong R."/>
            <person name="Falk J."/>
            <person name="Farina A."/>
            <person name="Faro S."/>
            <person name="Ferguson D."/>
            <person name="Fisher S."/>
            <person name="Foley C.D."/>
            <person name="Franke A."/>
            <person name="Friedrich D."/>
            <person name="Gadbois L."/>
            <person name="Gearin G."/>
            <person name="Gearin C.R."/>
            <person name="Giannoukos G."/>
            <person name="Goode T."/>
            <person name="Graham J."/>
            <person name="Grandbois E."/>
            <person name="Grewal S."/>
            <person name="Gyaltsen K."/>
            <person name="Hafez N."/>
            <person name="Hagos B."/>
            <person name="Hall J."/>
            <person name="Henson C."/>
            <person name="Hollinger A."/>
            <person name="Honan T."/>
            <person name="Huard M.D."/>
            <person name="Hughes L."/>
            <person name="Hurhula B."/>
            <person name="Husby M.E."/>
            <person name="Kamat A."/>
            <person name="Kanga B."/>
            <person name="Kashin S."/>
            <person name="Khazanovich D."/>
            <person name="Kisner P."/>
            <person name="Lance K."/>
            <person name="Lara M."/>
            <person name="Lee W."/>
            <person name="Lennon N."/>
            <person name="Letendre F."/>
            <person name="LeVine R."/>
            <person name="Lipovsky A."/>
            <person name="Liu X."/>
            <person name="Liu J."/>
            <person name="Liu S."/>
            <person name="Lokyitsang T."/>
            <person name="Lokyitsang Y."/>
            <person name="Lubonja R."/>
            <person name="Lui A."/>
            <person name="MacDonald P."/>
            <person name="Magnisalis V."/>
            <person name="Maru K."/>
            <person name="Matthews C."/>
            <person name="McCusker W."/>
            <person name="McDonough S."/>
            <person name="Mehta T."/>
            <person name="Meldrim J."/>
            <person name="Meneus L."/>
            <person name="Mihai O."/>
            <person name="Mihalev A."/>
            <person name="Mihova T."/>
            <person name="Mittelman R."/>
            <person name="Mlenga V."/>
            <person name="Montmayeur A."/>
            <person name="Mulrain L."/>
            <person name="Navidi A."/>
            <person name="Naylor J."/>
            <person name="Negash T."/>
            <person name="Nguyen T."/>
            <person name="Nguyen N."/>
            <person name="Nicol R."/>
            <person name="Norbu C."/>
            <person name="Norbu N."/>
            <person name="Novod N."/>
            <person name="O'Neill B."/>
            <person name="Osman S."/>
            <person name="Markiewicz E."/>
            <person name="Oyono O.L."/>
            <person name="Patti C."/>
            <person name="Phunkhang P."/>
            <person name="Pierre F."/>
            <person name="Priest M."/>
            <person name="Raghuraman S."/>
            <person name="Rege F."/>
            <person name="Reyes R."/>
            <person name="Rise C."/>
            <person name="Rogov P."/>
            <person name="Ross K."/>
            <person name="Ryan E."/>
            <person name="Settipalli S."/>
            <person name="Shea T."/>
            <person name="Sherpa N."/>
            <person name="Shi L."/>
            <person name="Shih D."/>
            <person name="Sparrow T."/>
            <person name="Spaulding J."/>
            <person name="Stalker J."/>
            <person name="Stange-Thomann N."/>
            <person name="Stavropoulos S."/>
            <person name="Stone C."/>
            <person name="Strader C."/>
            <person name="Tesfaye S."/>
            <person name="Thomson T."/>
            <person name="Thoulutsang Y."/>
            <person name="Thoulutsang D."/>
            <person name="Topham K."/>
            <person name="Topping I."/>
            <person name="Tsamla T."/>
            <person name="Vassiliev H."/>
            <person name="Vo A."/>
            <person name="Wangchuk T."/>
            <person name="Wangdi T."/>
            <person name="Weiand M."/>
            <person name="Wilkinson J."/>
            <person name="Wilson A."/>
            <person name="Yadav S."/>
            <person name="Young G."/>
            <person name="Yu Q."/>
            <person name="Zembek L."/>
            <person name="Zhong D."/>
            <person name="Zimmer A."/>
            <person name="Zwirko Z."/>
            <person name="Jaffe D.B."/>
            <person name="Alvarez P."/>
            <person name="Brockman W."/>
            <person name="Butler J."/>
            <person name="Chin C."/>
            <person name="Gnerre S."/>
            <person name="Grabherr M."/>
            <person name="Kleber M."/>
            <person name="Mauceli E."/>
            <person name="MacCallum I."/>
        </authorList>
    </citation>
    <scope>NUCLEOTIDE SEQUENCE [LARGE SCALE GENOMIC DNA]</scope>
    <source>
        <strain evidence="3">MSH-3 / Tucson 14011-0111.49</strain>
    </source>
</reference>
<dbReference type="AlphaFoldDB" id="B4GK48"/>
<evidence type="ECO:0000313" key="3">
    <source>
        <dbReference type="Proteomes" id="UP000008744"/>
    </source>
</evidence>
<sequence length="170" mass="17905">MALHIAKVENIVSYGYVRGVYAHSHCNQTSVPSSDITKTVGETLSTVPIWPSAVTASPAKSFPNPWKRSACERPTSCRIQRYGDFFDLLVNAQAKALQLIESSVPGAQADKFASDRHGSGSGGMETVHPMEAALGGSWQAVTLAPIGLGPGANARPSPARASVKELDISS</sequence>
<dbReference type="Proteomes" id="UP000008744">
    <property type="component" value="Unassembled WGS sequence"/>
</dbReference>
<evidence type="ECO:0000313" key="2">
    <source>
        <dbReference type="EMBL" id="EDW37014.1"/>
    </source>
</evidence>
<protein>
    <submittedName>
        <fullName evidence="2">GL26010</fullName>
    </submittedName>
</protein>
<feature type="region of interest" description="Disordered" evidence="1">
    <location>
        <begin position="149"/>
        <end position="170"/>
    </location>
</feature>
<proteinExistence type="predicted"/>
<evidence type="ECO:0000256" key="1">
    <source>
        <dbReference type="SAM" id="MobiDB-lite"/>
    </source>
</evidence>
<keyword evidence="3" id="KW-1185">Reference proteome</keyword>